<sequence>MENSTTEKGGGGGPSKFLVKIYQMVDDPYIDNIVSWSQSHNSFIIKDPDEFASNLLSKYFRHNNFSNFVCQLNTYGFHKIKHDQWEFANEYFLKDQYYLLGNIQGKQIVHNHSLGEVERLAFEEEIEKLENEKSSIELDISNFNQYMPTKKLHVDNLVQRLEASEYRLSNLKNSFEMVLQYLLERLAFEEEIEKLENKKASLELDISSFNQYIPAKKLHVDNLVQRLEASEYRLNNLKNSFEMVLQNPKLVEKLNKKVESFFR</sequence>
<comment type="subcellular location">
    <subcellularLocation>
        <location evidence="1">Nucleus</location>
    </subcellularLocation>
</comment>
<evidence type="ECO:0000256" key="5">
    <source>
        <dbReference type="ARBA" id="ARBA00023016"/>
    </source>
</evidence>
<dbReference type="EMBL" id="JAMSHJ010000004">
    <property type="protein sequence ID" value="KAI5416168.1"/>
    <property type="molecule type" value="Genomic_DNA"/>
</dbReference>
<dbReference type="SMART" id="SM00415">
    <property type="entry name" value="HSF"/>
    <property type="match status" value="1"/>
</dbReference>
<feature type="domain" description="HSF-type DNA-binding" evidence="11">
    <location>
        <begin position="13"/>
        <end position="106"/>
    </location>
</feature>
<comment type="subunit">
    <text evidence="2">Homotrimer.</text>
</comment>
<name>A0A9D5AP36_PEA</name>
<evidence type="ECO:0000313" key="13">
    <source>
        <dbReference type="Proteomes" id="UP001058974"/>
    </source>
</evidence>
<evidence type="ECO:0000256" key="7">
    <source>
        <dbReference type="ARBA" id="ARBA00023163"/>
    </source>
</evidence>
<keyword evidence="8" id="KW-0539">Nucleus</keyword>
<dbReference type="GO" id="GO:0006357">
    <property type="term" value="P:regulation of transcription by RNA polymerase II"/>
    <property type="evidence" value="ECO:0007669"/>
    <property type="project" value="TreeGrafter"/>
</dbReference>
<keyword evidence="7" id="KW-0804">Transcription</keyword>
<organism evidence="12 13">
    <name type="scientific">Pisum sativum</name>
    <name type="common">Garden pea</name>
    <name type="synonym">Lathyrus oleraceus</name>
    <dbReference type="NCBI Taxonomy" id="3888"/>
    <lineage>
        <taxon>Eukaryota</taxon>
        <taxon>Viridiplantae</taxon>
        <taxon>Streptophyta</taxon>
        <taxon>Embryophyta</taxon>
        <taxon>Tracheophyta</taxon>
        <taxon>Spermatophyta</taxon>
        <taxon>Magnoliopsida</taxon>
        <taxon>eudicotyledons</taxon>
        <taxon>Gunneridae</taxon>
        <taxon>Pentapetalae</taxon>
        <taxon>rosids</taxon>
        <taxon>fabids</taxon>
        <taxon>Fabales</taxon>
        <taxon>Fabaceae</taxon>
        <taxon>Papilionoideae</taxon>
        <taxon>50 kb inversion clade</taxon>
        <taxon>NPAAA clade</taxon>
        <taxon>Hologalegina</taxon>
        <taxon>IRL clade</taxon>
        <taxon>Fabeae</taxon>
        <taxon>Lathyrus</taxon>
    </lineage>
</organism>
<dbReference type="GO" id="GO:0003700">
    <property type="term" value="F:DNA-binding transcription factor activity"/>
    <property type="evidence" value="ECO:0007669"/>
    <property type="project" value="InterPro"/>
</dbReference>
<feature type="coiled-coil region" evidence="10">
    <location>
        <begin position="112"/>
        <end position="240"/>
    </location>
</feature>
<dbReference type="SUPFAM" id="SSF46785">
    <property type="entry name" value="Winged helix' DNA-binding domain"/>
    <property type="match status" value="1"/>
</dbReference>
<evidence type="ECO:0000256" key="2">
    <source>
        <dbReference type="ARBA" id="ARBA00011233"/>
    </source>
</evidence>
<dbReference type="GO" id="GO:0005634">
    <property type="term" value="C:nucleus"/>
    <property type="evidence" value="ECO:0007669"/>
    <property type="project" value="UniProtKB-SubCell"/>
</dbReference>
<dbReference type="InterPro" id="IPR036390">
    <property type="entry name" value="WH_DNA-bd_sf"/>
</dbReference>
<comment type="similarity">
    <text evidence="9">Belongs to the HSF family.</text>
</comment>
<reference evidence="12 13" key="1">
    <citation type="journal article" date="2022" name="Nat. Genet.">
        <title>Improved pea reference genome and pan-genome highlight genomic features and evolutionary characteristics.</title>
        <authorList>
            <person name="Yang T."/>
            <person name="Liu R."/>
            <person name="Luo Y."/>
            <person name="Hu S."/>
            <person name="Wang D."/>
            <person name="Wang C."/>
            <person name="Pandey M.K."/>
            <person name="Ge S."/>
            <person name="Xu Q."/>
            <person name="Li N."/>
            <person name="Li G."/>
            <person name="Huang Y."/>
            <person name="Saxena R.K."/>
            <person name="Ji Y."/>
            <person name="Li M."/>
            <person name="Yan X."/>
            <person name="He Y."/>
            <person name="Liu Y."/>
            <person name="Wang X."/>
            <person name="Xiang C."/>
            <person name="Varshney R.K."/>
            <person name="Ding H."/>
            <person name="Gao S."/>
            <person name="Zong X."/>
        </authorList>
    </citation>
    <scope>NUCLEOTIDE SEQUENCE [LARGE SCALE GENOMIC DNA]</scope>
    <source>
        <strain evidence="12 13">cv. Zhongwan 6</strain>
    </source>
</reference>
<dbReference type="InterPro" id="IPR000232">
    <property type="entry name" value="HSF_DNA-bd"/>
</dbReference>
<evidence type="ECO:0000256" key="10">
    <source>
        <dbReference type="SAM" id="Coils"/>
    </source>
</evidence>
<dbReference type="GO" id="GO:0000978">
    <property type="term" value="F:RNA polymerase II cis-regulatory region sequence-specific DNA binding"/>
    <property type="evidence" value="ECO:0007669"/>
    <property type="project" value="TreeGrafter"/>
</dbReference>
<evidence type="ECO:0000256" key="4">
    <source>
        <dbReference type="ARBA" id="ARBA00023015"/>
    </source>
</evidence>
<evidence type="ECO:0000313" key="12">
    <source>
        <dbReference type="EMBL" id="KAI5416168.1"/>
    </source>
</evidence>
<evidence type="ECO:0000259" key="11">
    <source>
        <dbReference type="SMART" id="SM00415"/>
    </source>
</evidence>
<dbReference type="GO" id="GO:0034605">
    <property type="term" value="P:cellular response to heat"/>
    <property type="evidence" value="ECO:0007669"/>
    <property type="project" value="TreeGrafter"/>
</dbReference>
<keyword evidence="6" id="KW-0238">DNA-binding</keyword>
<comment type="caution">
    <text evidence="12">The sequence shown here is derived from an EMBL/GenBank/DDBJ whole genome shotgun (WGS) entry which is preliminary data.</text>
</comment>
<dbReference type="Gene3D" id="1.10.10.10">
    <property type="entry name" value="Winged helix-like DNA-binding domain superfamily/Winged helix DNA-binding domain"/>
    <property type="match status" value="1"/>
</dbReference>
<dbReference type="AlphaFoldDB" id="A0A9D5AP36"/>
<evidence type="ECO:0000256" key="9">
    <source>
        <dbReference type="RuleBase" id="RU004020"/>
    </source>
</evidence>
<dbReference type="Proteomes" id="UP001058974">
    <property type="component" value="Chromosome 4"/>
</dbReference>
<dbReference type="Pfam" id="PF00447">
    <property type="entry name" value="HSF_DNA-bind"/>
    <property type="match status" value="1"/>
</dbReference>
<keyword evidence="13" id="KW-1185">Reference proteome</keyword>
<dbReference type="FunFam" id="1.10.10.10:FF:000037">
    <property type="entry name" value="Heat stress transcription factor B-4"/>
    <property type="match status" value="1"/>
</dbReference>
<keyword evidence="4" id="KW-0805">Transcription regulation</keyword>
<evidence type="ECO:0000256" key="8">
    <source>
        <dbReference type="ARBA" id="ARBA00023242"/>
    </source>
</evidence>
<accession>A0A9D5AP36</accession>
<dbReference type="Gramene" id="Psat04G0127800-T1">
    <property type="protein sequence ID" value="KAI5416168.1"/>
    <property type="gene ID" value="KIW84_041278"/>
</dbReference>
<evidence type="ECO:0000256" key="1">
    <source>
        <dbReference type="ARBA" id="ARBA00004123"/>
    </source>
</evidence>
<gene>
    <name evidence="12" type="ORF">KIW84_041278</name>
</gene>
<evidence type="ECO:0000256" key="6">
    <source>
        <dbReference type="ARBA" id="ARBA00023125"/>
    </source>
</evidence>
<dbReference type="PANTHER" id="PTHR10015">
    <property type="entry name" value="HEAT SHOCK TRANSCRIPTION FACTOR"/>
    <property type="match status" value="1"/>
</dbReference>
<protein>
    <recommendedName>
        <fullName evidence="11">HSF-type DNA-binding domain-containing protein</fullName>
    </recommendedName>
</protein>
<evidence type="ECO:0000256" key="3">
    <source>
        <dbReference type="ARBA" id="ARBA00022553"/>
    </source>
</evidence>
<keyword evidence="10" id="KW-0175">Coiled coil</keyword>
<dbReference type="PANTHER" id="PTHR10015:SF377">
    <property type="entry name" value="HEAT STRESS TRANSCRIPTION FACTOR A-5"/>
    <property type="match status" value="1"/>
</dbReference>
<proteinExistence type="inferred from homology"/>
<dbReference type="InterPro" id="IPR036388">
    <property type="entry name" value="WH-like_DNA-bd_sf"/>
</dbReference>
<keyword evidence="5" id="KW-0346">Stress response</keyword>
<dbReference type="PRINTS" id="PR00056">
    <property type="entry name" value="HSFDOMAIN"/>
</dbReference>
<keyword evidence="3" id="KW-0597">Phosphoprotein</keyword>